<evidence type="ECO:0000313" key="2">
    <source>
        <dbReference type="EMBL" id="CAB4748082.1"/>
    </source>
</evidence>
<dbReference type="EMBL" id="CAFBMT010000031">
    <property type="protein sequence ID" value="CAB4956102.1"/>
    <property type="molecule type" value="Genomic_DNA"/>
</dbReference>
<gene>
    <name evidence="2" type="ORF">UFOPK2656_03364</name>
    <name evidence="3" type="ORF">UFOPK3099_02109</name>
    <name evidence="4" type="ORF">UFOPK3267_02270</name>
    <name evidence="5" type="ORF">UFOPK3651_03190</name>
    <name evidence="6" type="ORF">UFOPK3931_00487</name>
    <name evidence="1" type="ORF">UFOPK4189_01566</name>
</gene>
<dbReference type="EMBL" id="CAFBIY010000151">
    <property type="protein sequence ID" value="CAB4852752.1"/>
    <property type="molecule type" value="Genomic_DNA"/>
</dbReference>
<dbReference type="EMBL" id="CAEZYF010000036">
    <property type="protein sequence ID" value="CAB4748082.1"/>
    <property type="molecule type" value="Genomic_DNA"/>
</dbReference>
<organism evidence="4">
    <name type="scientific">freshwater metagenome</name>
    <dbReference type="NCBI Taxonomy" id="449393"/>
    <lineage>
        <taxon>unclassified sequences</taxon>
        <taxon>metagenomes</taxon>
        <taxon>ecological metagenomes</taxon>
    </lineage>
</organism>
<sequence>MTGLTYLNNRYYDPTVGVFTSVDPLVGKTGTPYLYAAGNPTTLSDPSGLCATFGAADGQHGGSYDDGKGPCAGDSEPDGYPGTIDVPKRETKWHPTGGESAACQHSGAAADVNCFSGRGGTNGNGATQEPAPEGSPVEISDYYTKLIGTWCATHIEGCIGQLLQGAADLYAEHDIQKRHQLNADANSFARGLIRHTDEISCSGGSFGMTVCVGGDLDLPLVHEPHLRGGTTIGDYSFVSSDVTLDDDLLWHESIHSWQWAAASQRSYGVATYAALYTLAGTSGIENLLEQQAGLCEGRYKEC</sequence>
<dbReference type="InterPro" id="IPR022385">
    <property type="entry name" value="Rhs_assc_core"/>
</dbReference>
<reference evidence="4" key="1">
    <citation type="submission" date="2020-05" db="EMBL/GenBank/DDBJ databases">
        <authorList>
            <person name="Chiriac C."/>
            <person name="Salcher M."/>
            <person name="Ghai R."/>
            <person name="Kavagutti S V."/>
        </authorList>
    </citation>
    <scope>NUCLEOTIDE SEQUENCE</scope>
</reference>
<dbReference type="PANTHER" id="PTHR32305">
    <property type="match status" value="1"/>
</dbReference>
<dbReference type="InterPro" id="IPR050708">
    <property type="entry name" value="T6SS_VgrG/RHS"/>
</dbReference>
<dbReference type="Gene3D" id="2.180.10.10">
    <property type="entry name" value="RHS repeat-associated core"/>
    <property type="match status" value="1"/>
</dbReference>
<evidence type="ECO:0000313" key="6">
    <source>
        <dbReference type="EMBL" id="CAB4975881.1"/>
    </source>
</evidence>
<evidence type="ECO:0000313" key="4">
    <source>
        <dbReference type="EMBL" id="CAB4852752.1"/>
    </source>
</evidence>
<evidence type="ECO:0000313" key="3">
    <source>
        <dbReference type="EMBL" id="CAB4831241.1"/>
    </source>
</evidence>
<dbReference type="EMBL" id="CAFAAV010000189">
    <property type="protein sequence ID" value="CAB4831241.1"/>
    <property type="molecule type" value="Genomic_DNA"/>
</dbReference>
<dbReference type="EMBL" id="CAESGF010000008">
    <property type="protein sequence ID" value="CAB4363796.1"/>
    <property type="molecule type" value="Genomic_DNA"/>
</dbReference>
<accession>A0A6J7C3Z4</accession>
<dbReference type="EMBL" id="CAFBOL010000007">
    <property type="protein sequence ID" value="CAB4975881.1"/>
    <property type="molecule type" value="Genomic_DNA"/>
</dbReference>
<evidence type="ECO:0000313" key="5">
    <source>
        <dbReference type="EMBL" id="CAB4956102.1"/>
    </source>
</evidence>
<evidence type="ECO:0000313" key="1">
    <source>
        <dbReference type="EMBL" id="CAB4363796.1"/>
    </source>
</evidence>
<dbReference type="NCBIfam" id="TIGR03696">
    <property type="entry name" value="Rhs_assc_core"/>
    <property type="match status" value="1"/>
</dbReference>
<name>A0A6J7C3Z4_9ZZZZ</name>
<proteinExistence type="predicted"/>
<dbReference type="PANTHER" id="PTHR32305:SF15">
    <property type="entry name" value="PROTEIN RHSA-RELATED"/>
    <property type="match status" value="1"/>
</dbReference>
<dbReference type="AlphaFoldDB" id="A0A6J7C3Z4"/>
<protein>
    <submittedName>
        <fullName evidence="4">Unannotated protein</fullName>
    </submittedName>
</protein>